<dbReference type="PATRIC" id="fig|53707.9.peg.3732"/>
<dbReference type="Proteomes" id="UP000050265">
    <property type="component" value="Unassembled WGS sequence"/>
</dbReference>
<feature type="domain" description="THIF-type NAD/FAD binding fold" evidence="1">
    <location>
        <begin position="168"/>
        <end position="301"/>
    </location>
</feature>
<feature type="domain" description="DUF6791" evidence="2">
    <location>
        <begin position="12"/>
        <end position="162"/>
    </location>
</feature>
<evidence type="ECO:0000259" key="2">
    <source>
        <dbReference type="Pfam" id="PF20590"/>
    </source>
</evidence>
<dbReference type="Gene3D" id="3.40.50.720">
    <property type="entry name" value="NAD(P)-binding Rossmann-like Domain"/>
    <property type="match status" value="1"/>
</dbReference>
<dbReference type="GO" id="GO:0008641">
    <property type="term" value="F:ubiquitin-like modifier activating enzyme activity"/>
    <property type="evidence" value="ECO:0007669"/>
    <property type="project" value="InterPro"/>
</dbReference>
<protein>
    <submittedName>
        <fullName evidence="3">Uncharacterized protein</fullName>
    </submittedName>
</protein>
<reference evidence="3 4" key="1">
    <citation type="submission" date="2015-09" db="EMBL/GenBank/DDBJ databases">
        <title>Genome announcement of multiple Pseudomonas syringae strains.</title>
        <authorList>
            <person name="Thakur S."/>
            <person name="Wang P.W."/>
            <person name="Gong Y."/>
            <person name="Weir B.S."/>
            <person name="Guttman D.S."/>
        </authorList>
    </citation>
    <scope>NUCLEOTIDE SEQUENCE [LARGE SCALE GENOMIC DNA]</scope>
    <source>
        <strain evidence="3 4">ICMP3507</strain>
    </source>
</reference>
<dbReference type="Pfam" id="PF00899">
    <property type="entry name" value="ThiF"/>
    <property type="match status" value="1"/>
</dbReference>
<dbReference type="SUPFAM" id="SSF69572">
    <property type="entry name" value="Activating enzymes of the ubiquitin-like proteins"/>
    <property type="match status" value="1"/>
</dbReference>
<name>A0A0P9SWS9_PSEAV</name>
<sequence>MSRSVISLNPTLLDLRNQGFELEVREGHLVVHSIPYLNAQGEVKLGTFCCPLDLVSPEVVAAPATHVIHFIGEYPHKHNGEKIAAIEYQAGPLPLTQTLTANFAFSNKPQGTNGFTSFYDKVWHYTRILWNEARAAAADVTPLTYKVVEAESPDSAFQYEDTASARYGTTALNGIFTSQRIAIVGLGGTGAYVLDAVAKTPVAEIHLYDLDKLQQHNAFRAPGAVSREALDAQYTKVDYFGQLYSAFRKHLVPHCINVTEVNVDELRDFDYVFLCVDKGDVRRLIYDRLADSKVVIIDTGIDVIRTEDNQLIGTARVTMSLPGQRDHVFERISMADGNREALYKAAVQIAELNAINAQLAVLRWKRHCGFYYDSARELNATLTTASNKVVNSEQLP</sequence>
<dbReference type="CDD" id="cd01483">
    <property type="entry name" value="E1_enzyme_family"/>
    <property type="match status" value="1"/>
</dbReference>
<evidence type="ECO:0000313" key="3">
    <source>
        <dbReference type="EMBL" id="KPX62413.1"/>
    </source>
</evidence>
<dbReference type="InterPro" id="IPR046741">
    <property type="entry name" value="DUF6791"/>
</dbReference>
<dbReference type="InterPro" id="IPR035985">
    <property type="entry name" value="Ubiquitin-activating_enz"/>
</dbReference>
<dbReference type="NCBIfam" id="NF004805">
    <property type="entry name" value="PRK06153.1-4"/>
    <property type="match status" value="1"/>
</dbReference>
<dbReference type="InterPro" id="IPR000594">
    <property type="entry name" value="ThiF_NAD_FAD-bd"/>
</dbReference>
<dbReference type="AlphaFoldDB" id="A0A0P9SWS9"/>
<comment type="caution">
    <text evidence="3">The sequence shown here is derived from an EMBL/GenBank/DDBJ whole genome shotgun (WGS) entry which is preliminary data.</text>
</comment>
<evidence type="ECO:0000313" key="4">
    <source>
        <dbReference type="Proteomes" id="UP000050265"/>
    </source>
</evidence>
<dbReference type="NCBIfam" id="NF004804">
    <property type="entry name" value="PRK06153.1-3"/>
    <property type="match status" value="1"/>
</dbReference>
<dbReference type="EMBL" id="LJQP01000341">
    <property type="protein sequence ID" value="KPX62413.1"/>
    <property type="molecule type" value="Genomic_DNA"/>
</dbReference>
<evidence type="ECO:0000259" key="1">
    <source>
        <dbReference type="Pfam" id="PF00899"/>
    </source>
</evidence>
<dbReference type="Pfam" id="PF20590">
    <property type="entry name" value="DUF6791"/>
    <property type="match status" value="1"/>
</dbReference>
<organism evidence="3 4">
    <name type="scientific">Pseudomonas amygdali pv. lachrymans</name>
    <name type="common">Pseudomonas syringae pv. lachrymans</name>
    <dbReference type="NCBI Taxonomy" id="53707"/>
    <lineage>
        <taxon>Bacteria</taxon>
        <taxon>Pseudomonadati</taxon>
        <taxon>Pseudomonadota</taxon>
        <taxon>Gammaproteobacteria</taxon>
        <taxon>Pseudomonadales</taxon>
        <taxon>Pseudomonadaceae</taxon>
        <taxon>Pseudomonas</taxon>
        <taxon>Pseudomonas amygdali</taxon>
    </lineage>
</organism>
<accession>A0A0P9SWS9</accession>
<proteinExistence type="predicted"/>
<gene>
    <name evidence="3" type="ORF">ALO35_102394</name>
</gene>